<keyword evidence="3" id="KW-0862">Zinc</keyword>
<reference evidence="8" key="1">
    <citation type="submission" date="2016-11" db="UniProtKB">
        <authorList>
            <consortium name="WormBaseParasite"/>
        </authorList>
    </citation>
    <scope>IDENTIFICATION</scope>
</reference>
<dbReference type="PANTHER" id="PTHR13848">
    <property type="entry name" value="PROTEIN YIPPEE-LIKE CG15309-RELATED"/>
    <property type="match status" value="1"/>
</dbReference>
<evidence type="ECO:0000256" key="5">
    <source>
        <dbReference type="SAM" id="MobiDB-lite"/>
    </source>
</evidence>
<proteinExistence type="inferred from homology"/>
<protein>
    <recommendedName>
        <fullName evidence="4">Protein yippee-like</fullName>
    </recommendedName>
</protein>
<keyword evidence="7" id="KW-1185">Reference proteome</keyword>
<dbReference type="AlphaFoldDB" id="A0A1I8GF81"/>
<dbReference type="InterPro" id="IPR039058">
    <property type="entry name" value="Yippee_fam"/>
</dbReference>
<accession>A0A1I8GF81</accession>
<evidence type="ECO:0000313" key="8">
    <source>
        <dbReference type="WBParaSite" id="maker-uti_cns_0001684-snap-gene-0.9-mRNA-1"/>
    </source>
</evidence>
<comment type="similarity">
    <text evidence="1 4">Belongs to the yippee family.</text>
</comment>
<evidence type="ECO:0000256" key="3">
    <source>
        <dbReference type="ARBA" id="ARBA00022833"/>
    </source>
</evidence>
<dbReference type="PROSITE" id="PS51792">
    <property type="entry name" value="YIPPEE"/>
    <property type="match status" value="1"/>
</dbReference>
<feature type="region of interest" description="Disordered" evidence="5">
    <location>
        <begin position="1"/>
        <end position="22"/>
    </location>
</feature>
<evidence type="ECO:0000259" key="6">
    <source>
        <dbReference type="PROSITE" id="PS51792"/>
    </source>
</evidence>
<dbReference type="Pfam" id="PF03226">
    <property type="entry name" value="Yippee-Mis18"/>
    <property type="match status" value="1"/>
</dbReference>
<dbReference type="InterPro" id="IPR004910">
    <property type="entry name" value="Yippee/Mis18/Cereblon"/>
</dbReference>
<name>A0A1I8GF81_9PLAT</name>
<evidence type="ECO:0000256" key="1">
    <source>
        <dbReference type="ARBA" id="ARBA00005613"/>
    </source>
</evidence>
<dbReference type="WBParaSite" id="maker-uti_cns_0001684-snap-gene-0.9-mRNA-1">
    <property type="protein sequence ID" value="maker-uti_cns_0001684-snap-gene-0.9-mRNA-1"/>
    <property type="gene ID" value="maker-uti_cns_0001684-snap-gene-0.9"/>
</dbReference>
<evidence type="ECO:0000256" key="4">
    <source>
        <dbReference type="RuleBase" id="RU110713"/>
    </source>
</evidence>
<evidence type="ECO:0000256" key="2">
    <source>
        <dbReference type="ARBA" id="ARBA00022723"/>
    </source>
</evidence>
<sequence>PSVQSSSGASPGPAGSSTSSGSVGGTKTFQVYLSSSPGSPGGARTYACVHCRAHLAAHADLISKSFQGSQGRAYLFDRVVNVTAGPAEDRQLLTGLHSVADIQCQGCRTVLGWKYERAFESSQRYKEGKTTAGTRMSPRRSKLDL</sequence>
<feature type="region of interest" description="Disordered" evidence="5">
    <location>
        <begin position="124"/>
        <end position="145"/>
    </location>
</feature>
<organism evidence="7 8">
    <name type="scientific">Macrostomum lignano</name>
    <dbReference type="NCBI Taxonomy" id="282301"/>
    <lineage>
        <taxon>Eukaryota</taxon>
        <taxon>Metazoa</taxon>
        <taxon>Spiralia</taxon>
        <taxon>Lophotrochozoa</taxon>
        <taxon>Platyhelminthes</taxon>
        <taxon>Rhabditophora</taxon>
        <taxon>Macrostomorpha</taxon>
        <taxon>Macrostomida</taxon>
        <taxon>Macrostomidae</taxon>
        <taxon>Macrostomum</taxon>
    </lineage>
</organism>
<evidence type="ECO:0000313" key="7">
    <source>
        <dbReference type="Proteomes" id="UP000095280"/>
    </source>
</evidence>
<dbReference type="GO" id="GO:0046872">
    <property type="term" value="F:metal ion binding"/>
    <property type="evidence" value="ECO:0007669"/>
    <property type="project" value="UniProtKB-KW"/>
</dbReference>
<dbReference type="Proteomes" id="UP000095280">
    <property type="component" value="Unplaced"/>
</dbReference>
<dbReference type="InterPro" id="IPR034751">
    <property type="entry name" value="Yippee"/>
</dbReference>
<feature type="compositionally biased region" description="Low complexity" evidence="5">
    <location>
        <begin position="1"/>
        <end position="21"/>
    </location>
</feature>
<keyword evidence="2" id="KW-0479">Metal-binding</keyword>
<feature type="domain" description="Yippee" evidence="6">
    <location>
        <begin position="44"/>
        <end position="141"/>
    </location>
</feature>